<dbReference type="PANTHER" id="PTHR34069:SF2">
    <property type="entry name" value="BETA-KETOACYL-[ACYL-CARRIER-PROTEIN] SYNTHASE III"/>
    <property type="match status" value="1"/>
</dbReference>
<sequence length="341" mass="35732">MRFDDIWIAGTGATLGDAVPISGAVAAGSYSAEAAESTGMISYSQTAEAPPEMAVTSGRQAIKAAAERGVEVGPASLHLHSHAGFQGIDQWSAACWIAGELIGTRLDTMPITVAAWSNGSVASLDVAAGMLSANPALPSALITLADRFGPPGNRFYTSPGMVFGDGAAAAVLTRGGGRLRLVSCVAEADTVLGGLSRGDEPFRLSPSPEPADSRRRTREFLARGEVSLRDVRDRTAERIRSVVTRALAEAEVGTAEVDWLVGPFIGRALYHDSFVRPLDIRPRNTLLELGLTIGHLGAADQIYGLHHLVESDRLDPGSRILLIGTGMGFTFSAAVLTAEDV</sequence>
<evidence type="ECO:0000313" key="4">
    <source>
        <dbReference type="EMBL" id="GAA1739806.1"/>
    </source>
</evidence>
<dbReference type="RefSeq" id="WP_344076987.1">
    <property type="nucleotide sequence ID" value="NZ_BAAALS010000003.1"/>
</dbReference>
<evidence type="ECO:0000256" key="1">
    <source>
        <dbReference type="ARBA" id="ARBA00022679"/>
    </source>
</evidence>
<dbReference type="Gene3D" id="3.40.47.10">
    <property type="match status" value="2"/>
</dbReference>
<accession>A0ABN2JX12</accession>
<keyword evidence="5" id="KW-1185">Reference proteome</keyword>
<dbReference type="InterPro" id="IPR016039">
    <property type="entry name" value="Thiolase-like"/>
</dbReference>
<evidence type="ECO:0000313" key="5">
    <source>
        <dbReference type="Proteomes" id="UP001500655"/>
    </source>
</evidence>
<organism evidence="4 5">
    <name type="scientific">Luedemannella helvata</name>
    <dbReference type="NCBI Taxonomy" id="349315"/>
    <lineage>
        <taxon>Bacteria</taxon>
        <taxon>Bacillati</taxon>
        <taxon>Actinomycetota</taxon>
        <taxon>Actinomycetes</taxon>
        <taxon>Micromonosporales</taxon>
        <taxon>Micromonosporaceae</taxon>
        <taxon>Luedemannella</taxon>
    </lineage>
</organism>
<keyword evidence="2" id="KW-0012">Acyltransferase</keyword>
<dbReference type="EMBL" id="BAAALS010000003">
    <property type="protein sequence ID" value="GAA1739806.1"/>
    <property type="molecule type" value="Genomic_DNA"/>
</dbReference>
<dbReference type="PANTHER" id="PTHR34069">
    <property type="entry name" value="3-OXOACYL-[ACYL-CARRIER-PROTEIN] SYNTHASE 3"/>
    <property type="match status" value="1"/>
</dbReference>
<comment type="caution">
    <text evidence="4">The sequence shown here is derived from an EMBL/GenBank/DDBJ whole genome shotgun (WGS) entry which is preliminary data.</text>
</comment>
<gene>
    <name evidence="4" type="ORF">GCM10009681_08340</name>
</gene>
<name>A0ABN2JX12_9ACTN</name>
<dbReference type="SUPFAM" id="SSF53901">
    <property type="entry name" value="Thiolase-like"/>
    <property type="match status" value="2"/>
</dbReference>
<evidence type="ECO:0000259" key="3">
    <source>
        <dbReference type="Pfam" id="PF08541"/>
    </source>
</evidence>
<feature type="domain" description="Beta-ketoacyl-[acyl-carrier-protein] synthase III C-terminal" evidence="3">
    <location>
        <begin position="247"/>
        <end position="337"/>
    </location>
</feature>
<keyword evidence="1" id="KW-0808">Transferase</keyword>
<dbReference type="CDD" id="cd00827">
    <property type="entry name" value="init_cond_enzymes"/>
    <property type="match status" value="1"/>
</dbReference>
<reference evidence="4 5" key="1">
    <citation type="journal article" date="2019" name="Int. J. Syst. Evol. Microbiol.">
        <title>The Global Catalogue of Microorganisms (GCM) 10K type strain sequencing project: providing services to taxonomists for standard genome sequencing and annotation.</title>
        <authorList>
            <consortium name="The Broad Institute Genomics Platform"/>
            <consortium name="The Broad Institute Genome Sequencing Center for Infectious Disease"/>
            <person name="Wu L."/>
            <person name="Ma J."/>
        </authorList>
    </citation>
    <scope>NUCLEOTIDE SEQUENCE [LARGE SCALE GENOMIC DNA]</scope>
    <source>
        <strain evidence="4 5">JCM 13249</strain>
    </source>
</reference>
<proteinExistence type="predicted"/>
<dbReference type="InterPro" id="IPR013747">
    <property type="entry name" value="ACP_syn_III_C"/>
</dbReference>
<evidence type="ECO:0000256" key="2">
    <source>
        <dbReference type="ARBA" id="ARBA00023315"/>
    </source>
</evidence>
<dbReference type="Pfam" id="PF08541">
    <property type="entry name" value="ACP_syn_III_C"/>
    <property type="match status" value="1"/>
</dbReference>
<protein>
    <submittedName>
        <fullName evidence="4">Beta-ketoacyl-ACP synthase III</fullName>
    </submittedName>
</protein>
<dbReference type="Proteomes" id="UP001500655">
    <property type="component" value="Unassembled WGS sequence"/>
</dbReference>